<gene>
    <name evidence="6 8" type="primary">hrcA</name>
    <name evidence="8" type="ORF">HMPREF1317_2035</name>
</gene>
<dbReference type="Gene3D" id="1.10.10.10">
    <property type="entry name" value="Winged helix-like DNA-binding domain superfamily/Winged helix DNA-binding domain"/>
    <property type="match status" value="1"/>
</dbReference>
<sequence>MRGGSAMSRSSADDRRLDVLRAIVTQYVATREPVGSKAIAQSHDLGVSSATIRNDMAVLEDAGLIYQPHTSAGRVPTDRGYRVFVDRLATLKPMTAPERRAVESFLSDSADIDDVVERTVRLLAQFTRQVALVQYPATSVRTLRHLEVVDLAPSRLLVVVITGQGEVVERSLSLAAPVSGDDVASARLLLRAHMGAATSRDVDAGRDEAVAAAPPEISALVGVLADVVAELLAPEESARIVISGVSNLARGAVDFHDITPILDALEEQMVLMRLFAQAESDGGVHVTIGAENPHEGLSEASVVTGTYRAGETAGEGVAHLGIVGPTRMDYARTMSSVRAVAAYLSRFLAT</sequence>
<dbReference type="Pfam" id="PF01628">
    <property type="entry name" value="HrcA"/>
    <property type="match status" value="1"/>
</dbReference>
<evidence type="ECO:0000256" key="1">
    <source>
        <dbReference type="ARBA" id="ARBA00022491"/>
    </source>
</evidence>
<dbReference type="GO" id="GO:0045892">
    <property type="term" value="P:negative regulation of DNA-templated transcription"/>
    <property type="evidence" value="ECO:0007669"/>
    <property type="project" value="UniProtKB-UniRule"/>
</dbReference>
<accession>J1H9B9</accession>
<proteinExistence type="inferred from homology"/>
<dbReference type="InterPro" id="IPR036390">
    <property type="entry name" value="WH_DNA-bd_sf"/>
</dbReference>
<dbReference type="HAMAP" id="MF_00081">
    <property type="entry name" value="HrcA"/>
    <property type="match status" value="1"/>
</dbReference>
<evidence type="ECO:0000313" key="9">
    <source>
        <dbReference type="Proteomes" id="UP000004578"/>
    </source>
</evidence>
<evidence type="ECO:0000256" key="2">
    <source>
        <dbReference type="ARBA" id="ARBA00023015"/>
    </source>
</evidence>
<evidence type="ECO:0000313" key="8">
    <source>
        <dbReference type="EMBL" id="EJF41933.1"/>
    </source>
</evidence>
<evidence type="ECO:0000256" key="3">
    <source>
        <dbReference type="ARBA" id="ARBA00023016"/>
    </source>
</evidence>
<evidence type="ECO:0000256" key="6">
    <source>
        <dbReference type="HAMAP-Rule" id="MF_00081"/>
    </source>
</evidence>
<dbReference type="SUPFAM" id="SSF46785">
    <property type="entry name" value="Winged helix' DNA-binding domain"/>
    <property type="match status" value="1"/>
</dbReference>
<keyword evidence="4 6" id="KW-0804">Transcription</keyword>
<dbReference type="FunFam" id="1.10.10.10:FF:000049">
    <property type="entry name" value="Heat-inducible transcription repressor HrcA"/>
    <property type="match status" value="1"/>
</dbReference>
<dbReference type="PIRSF" id="PIRSF005485">
    <property type="entry name" value="HrcA"/>
    <property type="match status" value="1"/>
</dbReference>
<comment type="caution">
    <text evidence="8">The sequence shown here is derived from an EMBL/GenBank/DDBJ whole genome shotgun (WGS) entry which is preliminary data.</text>
</comment>
<dbReference type="EMBL" id="AKFS01000223">
    <property type="protein sequence ID" value="EJF41933.1"/>
    <property type="molecule type" value="Genomic_DNA"/>
</dbReference>
<dbReference type="Gene3D" id="3.30.390.60">
    <property type="entry name" value="Heat-inducible transcription repressor hrca homolog, domain 3"/>
    <property type="match status" value="1"/>
</dbReference>
<dbReference type="GO" id="GO:0003677">
    <property type="term" value="F:DNA binding"/>
    <property type="evidence" value="ECO:0007669"/>
    <property type="project" value="InterPro"/>
</dbReference>
<dbReference type="SUPFAM" id="SSF55781">
    <property type="entry name" value="GAF domain-like"/>
    <property type="match status" value="1"/>
</dbReference>
<evidence type="ECO:0000259" key="7">
    <source>
        <dbReference type="Pfam" id="PF01628"/>
    </source>
</evidence>
<reference evidence="8 9" key="1">
    <citation type="submission" date="2012-05" db="EMBL/GenBank/DDBJ databases">
        <authorList>
            <person name="Harkins D.M."/>
            <person name="Madupu R."/>
            <person name="Durkin A.S."/>
            <person name="Torralba M."/>
            <person name="Methe B."/>
            <person name="Sutton G.G."/>
            <person name="Nelson K.E."/>
        </authorList>
    </citation>
    <scope>NUCLEOTIDE SEQUENCE [LARGE SCALE GENOMIC DNA]</scope>
    <source>
        <strain evidence="8 9">F0490</strain>
    </source>
</reference>
<dbReference type="Proteomes" id="UP000004578">
    <property type="component" value="Unassembled WGS sequence"/>
</dbReference>
<comment type="function">
    <text evidence="5 6">Negative regulator of class I heat shock genes (grpE-dnaK-dnaJ and groELS operons). Prevents heat-shock induction of these operons.</text>
</comment>
<comment type="similarity">
    <text evidence="6">Belongs to the HrcA family.</text>
</comment>
<dbReference type="InterPro" id="IPR002571">
    <property type="entry name" value="HrcA"/>
</dbReference>
<dbReference type="AlphaFoldDB" id="J1H9B9"/>
<dbReference type="InterPro" id="IPR023120">
    <property type="entry name" value="WHTH_transcript_rep_HrcA_IDD"/>
</dbReference>
<dbReference type="NCBIfam" id="TIGR00331">
    <property type="entry name" value="hrcA"/>
    <property type="match status" value="1"/>
</dbReference>
<dbReference type="Gene3D" id="3.30.450.40">
    <property type="match status" value="1"/>
</dbReference>
<keyword evidence="3 6" id="KW-0346">Stress response</keyword>
<dbReference type="PANTHER" id="PTHR34824:SF1">
    <property type="entry name" value="HEAT-INDUCIBLE TRANSCRIPTION REPRESSOR HRCA"/>
    <property type="match status" value="1"/>
</dbReference>
<evidence type="ECO:0000256" key="5">
    <source>
        <dbReference type="ARBA" id="ARBA00055319"/>
    </source>
</evidence>
<feature type="domain" description="Heat-inducible transcription repressor HrcA C-terminal" evidence="7">
    <location>
        <begin position="113"/>
        <end position="334"/>
    </location>
</feature>
<protein>
    <recommendedName>
        <fullName evidence="6">Heat-inducible transcription repressor HrcA</fullName>
    </recommendedName>
</protein>
<organism evidence="8 9">
    <name type="scientific">Schaalia georgiae F0490</name>
    <dbReference type="NCBI Taxonomy" id="1125717"/>
    <lineage>
        <taxon>Bacteria</taxon>
        <taxon>Bacillati</taxon>
        <taxon>Actinomycetota</taxon>
        <taxon>Actinomycetes</taxon>
        <taxon>Actinomycetales</taxon>
        <taxon>Actinomycetaceae</taxon>
        <taxon>Schaalia</taxon>
    </lineage>
</organism>
<keyword evidence="2 6" id="KW-0805">Transcription regulation</keyword>
<dbReference type="PANTHER" id="PTHR34824">
    <property type="entry name" value="HEAT-INDUCIBLE TRANSCRIPTION REPRESSOR HRCA"/>
    <property type="match status" value="1"/>
</dbReference>
<dbReference type="InterPro" id="IPR036388">
    <property type="entry name" value="WH-like_DNA-bd_sf"/>
</dbReference>
<dbReference type="InterPro" id="IPR029016">
    <property type="entry name" value="GAF-like_dom_sf"/>
</dbReference>
<name>J1H9B9_9ACTO</name>
<dbReference type="InterPro" id="IPR021153">
    <property type="entry name" value="HrcA_C"/>
</dbReference>
<keyword evidence="9" id="KW-1185">Reference proteome</keyword>
<evidence type="ECO:0000256" key="4">
    <source>
        <dbReference type="ARBA" id="ARBA00023163"/>
    </source>
</evidence>
<dbReference type="PATRIC" id="fig|1125717.3.peg.1356"/>
<keyword evidence="1 6" id="KW-0678">Repressor</keyword>